<dbReference type="AlphaFoldDB" id="A0A8T0GIC6"/>
<accession>A0A8T0GIC6</accession>
<evidence type="ECO:0000313" key="2">
    <source>
        <dbReference type="Proteomes" id="UP000822688"/>
    </source>
</evidence>
<sequence length="118" mass="13958">MVHVSLLHIPTPRTQLATMLLHHEHNNQRHNCKFLQMLFLARLKASRDSWGYKWLQELQLSTLSSKFTSQIPVTHIHVARLKARGKQVQIFSLLRWSWRWAPNTLHPVGEFMKSFFCS</sequence>
<comment type="caution">
    <text evidence="1">The sequence shown here is derived from an EMBL/GenBank/DDBJ whole genome shotgun (WGS) entry which is preliminary data.</text>
</comment>
<dbReference type="EMBL" id="CM026431">
    <property type="protein sequence ID" value="KAG0558335.1"/>
    <property type="molecule type" value="Genomic_DNA"/>
</dbReference>
<dbReference type="Proteomes" id="UP000822688">
    <property type="component" value="Chromosome 10"/>
</dbReference>
<reference evidence="1" key="1">
    <citation type="submission" date="2020-06" db="EMBL/GenBank/DDBJ databases">
        <title>WGS assembly of Ceratodon purpureus strain R40.</title>
        <authorList>
            <person name="Carey S.B."/>
            <person name="Jenkins J."/>
            <person name="Shu S."/>
            <person name="Lovell J.T."/>
            <person name="Sreedasyam A."/>
            <person name="Maumus F."/>
            <person name="Tiley G.P."/>
            <person name="Fernandez-Pozo N."/>
            <person name="Barry K."/>
            <person name="Chen C."/>
            <person name="Wang M."/>
            <person name="Lipzen A."/>
            <person name="Daum C."/>
            <person name="Saski C.A."/>
            <person name="Payton A.C."/>
            <person name="Mcbreen J.C."/>
            <person name="Conrad R.E."/>
            <person name="Kollar L.M."/>
            <person name="Olsson S."/>
            <person name="Huttunen S."/>
            <person name="Landis J.B."/>
            <person name="Wickett N.J."/>
            <person name="Johnson M.G."/>
            <person name="Rensing S.A."/>
            <person name="Grimwood J."/>
            <person name="Schmutz J."/>
            <person name="Mcdaniel S.F."/>
        </authorList>
    </citation>
    <scope>NUCLEOTIDE SEQUENCE</scope>
    <source>
        <strain evidence="1">R40</strain>
    </source>
</reference>
<evidence type="ECO:0000313" key="1">
    <source>
        <dbReference type="EMBL" id="KAG0558335.1"/>
    </source>
</evidence>
<protein>
    <submittedName>
        <fullName evidence="1">Uncharacterized protein</fullName>
    </submittedName>
</protein>
<gene>
    <name evidence="1" type="ORF">KC19_10G020200</name>
</gene>
<name>A0A8T0GIC6_CERPU</name>
<organism evidence="1 2">
    <name type="scientific">Ceratodon purpureus</name>
    <name type="common">Fire moss</name>
    <name type="synonym">Dicranum purpureum</name>
    <dbReference type="NCBI Taxonomy" id="3225"/>
    <lineage>
        <taxon>Eukaryota</taxon>
        <taxon>Viridiplantae</taxon>
        <taxon>Streptophyta</taxon>
        <taxon>Embryophyta</taxon>
        <taxon>Bryophyta</taxon>
        <taxon>Bryophytina</taxon>
        <taxon>Bryopsida</taxon>
        <taxon>Dicranidae</taxon>
        <taxon>Pseudoditrichales</taxon>
        <taxon>Ditrichaceae</taxon>
        <taxon>Ceratodon</taxon>
    </lineage>
</organism>
<proteinExistence type="predicted"/>
<keyword evidence="2" id="KW-1185">Reference proteome</keyword>